<dbReference type="Gene3D" id="3.30.70.270">
    <property type="match status" value="1"/>
</dbReference>
<dbReference type="EMBL" id="CP081864">
    <property type="protein sequence ID" value="QZN95022.1"/>
    <property type="molecule type" value="Genomic_DNA"/>
</dbReference>
<sequence>MKPFQKHFILQVNLRRLILFIALSGMSVIFVNSYFAFYDTQKKLLTDQFFKINLNYSLKLANTVETFFSSSQSQLSFSAQLLADNMKNADTLQKELERIRQIGHRFNSVSVIDKQGYIRAFSPLQPGVIDARLTSPSHAATVQANTFFISQPYVSLIGNLIVYISVPIHNAEGEQLGYVGGSIYLNNRNATNEFMNSQFDDDNYDTYVLNKDGTIIYHHDKSRIGQKIDDNSLKQMALLGNEGNFRLTDSQGATFLAGFAKVKRADWIILTLQTEQIVTQALNNVMIDVTKKSAPVLLITLFMITLLTIYIAKPLRMLGLAASRMDDPDVISKIRAVSSWYFEVEHLKRVILWGTILLHKRIGKLSSQAHTDPLTGLLNRRGLHENIEMSLLNNSVVSVIVIDIDHFKNVNDTYGHDVGDEVIKMLGRHLKTNSCKTDLVCRTGGEEFLMLLPGIDIHLAVVIAERLRKNVAEMSFPICQHITISIGVTSFLPKEVPIDAALKTADNALYRAKKAGRNKVIVQDIPEDLAMMLHKQQND</sequence>
<protein>
    <recommendedName>
        <fullName evidence="4">diguanylate cyclase</fullName>
        <ecNumber evidence="4">2.7.7.65</ecNumber>
    </recommendedName>
</protein>
<dbReference type="InterPro" id="IPR029151">
    <property type="entry name" value="Sensor-like_sf"/>
</dbReference>
<evidence type="ECO:0000313" key="13">
    <source>
        <dbReference type="EMBL" id="QZN95022.1"/>
    </source>
</evidence>
<dbReference type="Pfam" id="PF02743">
    <property type="entry name" value="dCache_1"/>
    <property type="match status" value="1"/>
</dbReference>
<evidence type="ECO:0000256" key="7">
    <source>
        <dbReference type="ARBA" id="ARBA00022989"/>
    </source>
</evidence>
<dbReference type="Proteomes" id="UP000825886">
    <property type="component" value="Chromosome"/>
</dbReference>
<comment type="cofactor">
    <cofactor evidence="1">
        <name>Mg(2+)</name>
        <dbReference type="ChEBI" id="CHEBI:18420"/>
    </cofactor>
</comment>
<dbReference type="Gene3D" id="3.30.450.20">
    <property type="entry name" value="PAS domain"/>
    <property type="match status" value="2"/>
</dbReference>
<dbReference type="Pfam" id="PF00990">
    <property type="entry name" value="GGDEF"/>
    <property type="match status" value="1"/>
</dbReference>
<comment type="subcellular location">
    <subcellularLocation>
        <location evidence="2">Cell membrane</location>
        <topology evidence="2">Multi-pass membrane protein</topology>
    </subcellularLocation>
</comment>
<reference evidence="13 14" key="1">
    <citation type="submission" date="2021-08" db="EMBL/GenBank/DDBJ databases">
        <title>Culture and genomic analysis of Symbiopectobacterium purcellii sp. nov. gen. nov., isolated from the leafhopper Empoasca decipiens.</title>
        <authorList>
            <person name="Nadal-Jimenez P."/>
            <person name="Siozios S."/>
            <person name="Halliday N."/>
            <person name="Camara M."/>
            <person name="Hurst G.D.D."/>
        </authorList>
    </citation>
    <scope>NUCLEOTIDE SEQUENCE [LARGE SCALE GENOMIC DNA]</scope>
    <source>
        <strain evidence="13 14">SyEd1</strain>
    </source>
</reference>
<feature type="domain" description="GGDEF" evidence="12">
    <location>
        <begin position="395"/>
        <end position="525"/>
    </location>
</feature>
<feature type="transmembrane region" description="Helical" evidence="11">
    <location>
        <begin position="17"/>
        <end position="37"/>
    </location>
</feature>
<dbReference type="CDD" id="cd18773">
    <property type="entry name" value="PDC1_HK_sensor"/>
    <property type="match status" value="1"/>
</dbReference>
<dbReference type="SUPFAM" id="SSF103190">
    <property type="entry name" value="Sensory domain-like"/>
    <property type="match status" value="2"/>
</dbReference>
<dbReference type="SMART" id="SM00267">
    <property type="entry name" value="GGDEF"/>
    <property type="match status" value="1"/>
</dbReference>
<evidence type="ECO:0000256" key="8">
    <source>
        <dbReference type="ARBA" id="ARBA00023134"/>
    </source>
</evidence>
<dbReference type="NCBIfam" id="TIGR00254">
    <property type="entry name" value="GGDEF"/>
    <property type="match status" value="1"/>
</dbReference>
<comment type="catalytic activity">
    <reaction evidence="10">
        <text>2 GTP = 3',3'-c-di-GMP + 2 diphosphate</text>
        <dbReference type="Rhea" id="RHEA:24898"/>
        <dbReference type="ChEBI" id="CHEBI:33019"/>
        <dbReference type="ChEBI" id="CHEBI:37565"/>
        <dbReference type="ChEBI" id="CHEBI:58805"/>
        <dbReference type="EC" id="2.7.7.65"/>
    </reaction>
</comment>
<evidence type="ECO:0000256" key="10">
    <source>
        <dbReference type="ARBA" id="ARBA00034247"/>
    </source>
</evidence>
<feature type="transmembrane region" description="Helical" evidence="11">
    <location>
        <begin position="294"/>
        <end position="312"/>
    </location>
</feature>
<dbReference type="InterPro" id="IPR050469">
    <property type="entry name" value="Diguanylate_Cyclase"/>
</dbReference>
<evidence type="ECO:0000256" key="3">
    <source>
        <dbReference type="ARBA" id="ARBA00004665"/>
    </source>
</evidence>
<comment type="pathway">
    <text evidence="3">Purine metabolism; 3',5'-cyclic di-GMP biosynthesis.</text>
</comment>
<evidence type="ECO:0000256" key="1">
    <source>
        <dbReference type="ARBA" id="ARBA00001946"/>
    </source>
</evidence>
<dbReference type="RefSeq" id="WP_222158131.1">
    <property type="nucleotide sequence ID" value="NZ_CP081864.1"/>
</dbReference>
<evidence type="ECO:0000256" key="6">
    <source>
        <dbReference type="ARBA" id="ARBA00022692"/>
    </source>
</evidence>
<dbReference type="CDD" id="cd12912">
    <property type="entry name" value="PDC2_MCP_like"/>
    <property type="match status" value="1"/>
</dbReference>
<name>A0ABX9AJ09_9ENTR</name>
<keyword evidence="9 11" id="KW-0472">Membrane</keyword>
<keyword evidence="8" id="KW-0342">GTP-binding</keyword>
<dbReference type="InterPro" id="IPR029787">
    <property type="entry name" value="Nucleotide_cyclase"/>
</dbReference>
<dbReference type="SUPFAM" id="SSF55073">
    <property type="entry name" value="Nucleotide cyclase"/>
    <property type="match status" value="1"/>
</dbReference>
<dbReference type="InterPro" id="IPR043128">
    <property type="entry name" value="Rev_trsase/Diguanyl_cyclase"/>
</dbReference>
<gene>
    <name evidence="13" type="ORF">K6K13_17595</name>
</gene>
<organism evidence="13 14">
    <name type="scientific">Symbiopectobacterium purcellii</name>
    <dbReference type="NCBI Taxonomy" id="2871826"/>
    <lineage>
        <taxon>Bacteria</taxon>
        <taxon>Pseudomonadati</taxon>
        <taxon>Pseudomonadota</taxon>
        <taxon>Gammaproteobacteria</taxon>
        <taxon>Enterobacterales</taxon>
        <taxon>Enterobacteriaceae</taxon>
    </lineage>
</organism>
<evidence type="ECO:0000256" key="5">
    <source>
        <dbReference type="ARBA" id="ARBA00022475"/>
    </source>
</evidence>
<keyword evidence="6 11" id="KW-0812">Transmembrane</keyword>
<dbReference type="InterPro" id="IPR000160">
    <property type="entry name" value="GGDEF_dom"/>
</dbReference>
<dbReference type="PROSITE" id="PS50887">
    <property type="entry name" value="GGDEF"/>
    <property type="match status" value="1"/>
</dbReference>
<evidence type="ECO:0000256" key="11">
    <source>
        <dbReference type="SAM" id="Phobius"/>
    </source>
</evidence>
<dbReference type="EC" id="2.7.7.65" evidence="4"/>
<dbReference type="InterPro" id="IPR033479">
    <property type="entry name" value="dCache_1"/>
</dbReference>
<proteinExistence type="predicted"/>
<dbReference type="CDD" id="cd01949">
    <property type="entry name" value="GGDEF"/>
    <property type="match status" value="1"/>
</dbReference>
<keyword evidence="8" id="KW-0547">Nucleotide-binding</keyword>
<evidence type="ECO:0000256" key="2">
    <source>
        <dbReference type="ARBA" id="ARBA00004651"/>
    </source>
</evidence>
<evidence type="ECO:0000256" key="4">
    <source>
        <dbReference type="ARBA" id="ARBA00012528"/>
    </source>
</evidence>
<evidence type="ECO:0000259" key="12">
    <source>
        <dbReference type="PROSITE" id="PS50887"/>
    </source>
</evidence>
<dbReference type="PANTHER" id="PTHR45138">
    <property type="entry name" value="REGULATORY COMPONENTS OF SENSORY TRANSDUCTION SYSTEM"/>
    <property type="match status" value="1"/>
</dbReference>
<dbReference type="PANTHER" id="PTHR45138:SF9">
    <property type="entry name" value="DIGUANYLATE CYCLASE DGCM-RELATED"/>
    <property type="match status" value="1"/>
</dbReference>
<accession>A0ABX9AJ09</accession>
<keyword evidence="5" id="KW-1003">Cell membrane</keyword>
<keyword evidence="7 11" id="KW-1133">Transmembrane helix</keyword>
<evidence type="ECO:0000256" key="9">
    <source>
        <dbReference type="ARBA" id="ARBA00023136"/>
    </source>
</evidence>
<evidence type="ECO:0000313" key="14">
    <source>
        <dbReference type="Proteomes" id="UP000825886"/>
    </source>
</evidence>
<keyword evidence="14" id="KW-1185">Reference proteome</keyword>